<dbReference type="eggNOG" id="COG1131">
    <property type="taxonomic scope" value="Bacteria"/>
</dbReference>
<evidence type="ECO:0000256" key="3">
    <source>
        <dbReference type="ARBA" id="ARBA00022741"/>
    </source>
</evidence>
<dbReference type="AlphaFoldDB" id="D7BBE2"/>
<evidence type="ECO:0000256" key="1">
    <source>
        <dbReference type="ARBA" id="ARBA00005417"/>
    </source>
</evidence>
<dbReference type="STRING" id="526227.Mesil_0789"/>
<dbReference type="PANTHER" id="PTHR43335:SF4">
    <property type="entry name" value="ABC TRANSPORTER, ATP-BINDING PROTEIN"/>
    <property type="match status" value="1"/>
</dbReference>
<feature type="domain" description="ABC transporter" evidence="5">
    <location>
        <begin position="4"/>
        <end position="232"/>
    </location>
</feature>
<dbReference type="InterPro" id="IPR027417">
    <property type="entry name" value="P-loop_NTPase"/>
</dbReference>
<dbReference type="RefSeq" id="WP_013157291.1">
    <property type="nucleotide sequence ID" value="NC_014212.1"/>
</dbReference>
<dbReference type="Gene3D" id="3.40.50.300">
    <property type="entry name" value="P-loop containing nucleotide triphosphate hydrolases"/>
    <property type="match status" value="1"/>
</dbReference>
<accession>D7BBE2</accession>
<dbReference type="HOGENOM" id="CLU_000604_1_2_0"/>
<reference evidence="6 7" key="1">
    <citation type="journal article" date="2010" name="Stand. Genomic Sci.">
        <title>Complete genome sequence of Meiothermus silvanus type strain (VI-R2).</title>
        <authorList>
            <person name="Sikorski J."/>
            <person name="Tindall B.J."/>
            <person name="Lowry S."/>
            <person name="Lucas S."/>
            <person name="Nolan M."/>
            <person name="Copeland A."/>
            <person name="Glavina Del Rio T."/>
            <person name="Tice H."/>
            <person name="Cheng J.F."/>
            <person name="Han C."/>
            <person name="Pitluck S."/>
            <person name="Liolios K."/>
            <person name="Ivanova N."/>
            <person name="Mavromatis K."/>
            <person name="Mikhailova N."/>
            <person name="Pati A."/>
            <person name="Goodwin L."/>
            <person name="Chen A."/>
            <person name="Palaniappan K."/>
            <person name="Land M."/>
            <person name="Hauser L."/>
            <person name="Chang Y.J."/>
            <person name="Jeffries C.D."/>
            <person name="Rohde M."/>
            <person name="Goker M."/>
            <person name="Woyke T."/>
            <person name="Bristow J."/>
            <person name="Eisen J.A."/>
            <person name="Markowitz V."/>
            <person name="Hugenholtz P."/>
            <person name="Kyrpides N.C."/>
            <person name="Klenk H.P."/>
            <person name="Lapidus A."/>
        </authorList>
    </citation>
    <scope>NUCLEOTIDE SEQUENCE [LARGE SCALE GENOMIC DNA]</scope>
    <source>
        <strain evidence="7">ATCC 700542 / DSM 9946 / VI-R2</strain>
    </source>
</reference>
<keyword evidence="3" id="KW-0547">Nucleotide-binding</keyword>
<dbReference type="GO" id="GO:0005524">
    <property type="term" value="F:ATP binding"/>
    <property type="evidence" value="ECO:0007669"/>
    <property type="project" value="UniProtKB-KW"/>
</dbReference>
<name>D7BBE2_ALLS1</name>
<organism evidence="6 7">
    <name type="scientific">Allomeiothermus silvanus (strain ATCC 700542 / DSM 9946 / NBRC 106475 / NCIMB 13440 / VI-R2)</name>
    <name type="common">Thermus silvanus</name>
    <dbReference type="NCBI Taxonomy" id="526227"/>
    <lineage>
        <taxon>Bacteria</taxon>
        <taxon>Thermotogati</taxon>
        <taxon>Deinococcota</taxon>
        <taxon>Deinococci</taxon>
        <taxon>Thermales</taxon>
        <taxon>Thermaceae</taxon>
        <taxon>Allomeiothermus</taxon>
    </lineage>
</organism>
<proteinExistence type="inferred from homology"/>
<dbReference type="CDD" id="cd03230">
    <property type="entry name" value="ABC_DR_subfamily_A"/>
    <property type="match status" value="1"/>
</dbReference>
<dbReference type="EMBL" id="CP002042">
    <property type="protein sequence ID" value="ADH62702.1"/>
    <property type="molecule type" value="Genomic_DNA"/>
</dbReference>
<evidence type="ECO:0000259" key="5">
    <source>
        <dbReference type="PROSITE" id="PS50893"/>
    </source>
</evidence>
<dbReference type="PROSITE" id="PS50893">
    <property type="entry name" value="ABC_TRANSPORTER_2"/>
    <property type="match status" value="1"/>
</dbReference>
<dbReference type="SMART" id="SM00382">
    <property type="entry name" value="AAA"/>
    <property type="match status" value="1"/>
</dbReference>
<dbReference type="OrthoDB" id="9804819at2"/>
<dbReference type="GO" id="GO:0016887">
    <property type="term" value="F:ATP hydrolysis activity"/>
    <property type="evidence" value="ECO:0007669"/>
    <property type="project" value="InterPro"/>
</dbReference>
<dbReference type="KEGG" id="msv:Mesil_0789"/>
<evidence type="ECO:0000313" key="7">
    <source>
        <dbReference type="Proteomes" id="UP000001916"/>
    </source>
</evidence>
<dbReference type="Proteomes" id="UP000001916">
    <property type="component" value="Chromosome"/>
</dbReference>
<keyword evidence="7" id="KW-1185">Reference proteome</keyword>
<evidence type="ECO:0000313" key="6">
    <source>
        <dbReference type="EMBL" id="ADH62702.1"/>
    </source>
</evidence>
<dbReference type="PANTHER" id="PTHR43335">
    <property type="entry name" value="ABC TRANSPORTER, ATP-BINDING PROTEIN"/>
    <property type="match status" value="1"/>
</dbReference>
<evidence type="ECO:0000256" key="2">
    <source>
        <dbReference type="ARBA" id="ARBA00022448"/>
    </source>
</evidence>
<protein>
    <submittedName>
        <fullName evidence="6">ABC transporter related protein</fullName>
    </submittedName>
</protein>
<dbReference type="SUPFAM" id="SSF52540">
    <property type="entry name" value="P-loop containing nucleoside triphosphate hydrolases"/>
    <property type="match status" value="1"/>
</dbReference>
<keyword evidence="2" id="KW-0813">Transport</keyword>
<dbReference type="Pfam" id="PF00005">
    <property type="entry name" value="ABC_tran"/>
    <property type="match status" value="1"/>
</dbReference>
<comment type="similarity">
    <text evidence="1">Belongs to the ABC transporter superfamily.</text>
</comment>
<dbReference type="PROSITE" id="PS00211">
    <property type="entry name" value="ABC_TRANSPORTER_1"/>
    <property type="match status" value="1"/>
</dbReference>
<dbReference type="InterPro" id="IPR003439">
    <property type="entry name" value="ABC_transporter-like_ATP-bd"/>
</dbReference>
<dbReference type="InterPro" id="IPR003593">
    <property type="entry name" value="AAA+_ATPase"/>
</dbReference>
<dbReference type="InterPro" id="IPR017871">
    <property type="entry name" value="ABC_transporter-like_CS"/>
</dbReference>
<evidence type="ECO:0000256" key="4">
    <source>
        <dbReference type="ARBA" id="ARBA00022840"/>
    </source>
</evidence>
<sequence length="302" mass="33340">MLAIEASGLRKVYRGKAAVEHLSLEVAPGEVFGFLGPNGAGKTTTVKMLLGLVHPTSGIARILGKPLGDLETKAKIGFLPELFRFHDWMTGKEFLRFHGRLYGMDGGDLERRIPEVLELVGLLGRENERIRGYSKGMQQRIGLAQAILNRPRLVFLDEPTSALDPIGRREVREIIHHLKEQGTTVFLNSHLLSEVELTCDRVAIVNKGQVVRSGTLDELLNARLEVEIRLDVLSSELLTQLSAIGRLVRTVGPTVYLEIPAEETLPKIAEAVVRSGARLYALKPERMSLEDLFVQLVEGGVG</sequence>
<keyword evidence="4" id="KW-0067">ATP-binding</keyword>
<gene>
    <name evidence="6" type="ordered locus">Mesil_0789</name>
</gene>